<dbReference type="GO" id="GO:0000155">
    <property type="term" value="F:phosphorelay sensor kinase activity"/>
    <property type="evidence" value="ECO:0007669"/>
    <property type="project" value="InterPro"/>
</dbReference>
<dbReference type="PROSITE" id="PS50109">
    <property type="entry name" value="HIS_KIN"/>
    <property type="match status" value="1"/>
</dbReference>
<proteinExistence type="predicted"/>
<dbReference type="SMART" id="SM00388">
    <property type="entry name" value="HisKA"/>
    <property type="match status" value="1"/>
</dbReference>
<keyword evidence="9" id="KW-0067">ATP-binding</keyword>
<evidence type="ECO:0000259" key="12">
    <source>
        <dbReference type="PROSITE" id="PS50885"/>
    </source>
</evidence>
<comment type="catalytic activity">
    <reaction evidence="1">
        <text>ATP + protein L-histidine = ADP + protein N-phospho-L-histidine.</text>
        <dbReference type="EC" id="2.7.13.3"/>
    </reaction>
</comment>
<dbReference type="InterPro" id="IPR003594">
    <property type="entry name" value="HATPase_dom"/>
</dbReference>
<evidence type="ECO:0000313" key="13">
    <source>
        <dbReference type="EMBL" id="NII05127.1"/>
    </source>
</evidence>
<keyword evidence="4" id="KW-1003">Cell membrane</keyword>
<keyword evidence="7" id="KW-0547">Nucleotide-binding</keyword>
<dbReference type="SMART" id="SM00387">
    <property type="entry name" value="HATPase_c"/>
    <property type="match status" value="1"/>
</dbReference>
<dbReference type="EMBL" id="JAARLZ010000001">
    <property type="protein sequence ID" value="NII05127.1"/>
    <property type="molecule type" value="Genomic_DNA"/>
</dbReference>
<dbReference type="Gene3D" id="1.10.287.130">
    <property type="match status" value="1"/>
</dbReference>
<dbReference type="InterPro" id="IPR003661">
    <property type="entry name" value="HisK_dim/P_dom"/>
</dbReference>
<dbReference type="InterPro" id="IPR036097">
    <property type="entry name" value="HisK_dim/P_sf"/>
</dbReference>
<dbReference type="GO" id="GO:0005886">
    <property type="term" value="C:plasma membrane"/>
    <property type="evidence" value="ECO:0007669"/>
    <property type="project" value="UniProtKB-SubCell"/>
</dbReference>
<evidence type="ECO:0000256" key="2">
    <source>
        <dbReference type="ARBA" id="ARBA00004651"/>
    </source>
</evidence>
<comment type="caution">
    <text evidence="13">The sequence shown here is derived from an EMBL/GenBank/DDBJ whole genome shotgun (WGS) entry which is preliminary data.</text>
</comment>
<dbReference type="InterPro" id="IPR036890">
    <property type="entry name" value="HATPase_C_sf"/>
</dbReference>
<dbReference type="PANTHER" id="PTHR44936:SF10">
    <property type="entry name" value="SENSOR PROTEIN RSTB"/>
    <property type="match status" value="1"/>
</dbReference>
<dbReference type="Pfam" id="PF02518">
    <property type="entry name" value="HATPase_c"/>
    <property type="match status" value="1"/>
</dbReference>
<feature type="domain" description="HAMP" evidence="12">
    <location>
        <begin position="155"/>
        <end position="207"/>
    </location>
</feature>
<dbReference type="GO" id="GO:0005524">
    <property type="term" value="F:ATP binding"/>
    <property type="evidence" value="ECO:0007669"/>
    <property type="project" value="UniProtKB-KW"/>
</dbReference>
<dbReference type="PRINTS" id="PR00344">
    <property type="entry name" value="BCTRLSENSOR"/>
</dbReference>
<evidence type="ECO:0000256" key="7">
    <source>
        <dbReference type="ARBA" id="ARBA00022741"/>
    </source>
</evidence>
<evidence type="ECO:0000256" key="3">
    <source>
        <dbReference type="ARBA" id="ARBA00012438"/>
    </source>
</evidence>
<evidence type="ECO:0000256" key="9">
    <source>
        <dbReference type="ARBA" id="ARBA00022840"/>
    </source>
</evidence>
<dbReference type="CDD" id="cd00082">
    <property type="entry name" value="HisKA"/>
    <property type="match status" value="1"/>
</dbReference>
<evidence type="ECO:0000256" key="5">
    <source>
        <dbReference type="ARBA" id="ARBA00022553"/>
    </source>
</evidence>
<dbReference type="SUPFAM" id="SSF47384">
    <property type="entry name" value="Homodimeric domain of signal transducing histidine kinase"/>
    <property type="match status" value="1"/>
</dbReference>
<dbReference type="PANTHER" id="PTHR44936">
    <property type="entry name" value="SENSOR PROTEIN CREC"/>
    <property type="match status" value="1"/>
</dbReference>
<evidence type="ECO:0000313" key="14">
    <source>
        <dbReference type="Proteomes" id="UP000490980"/>
    </source>
</evidence>
<evidence type="ECO:0000256" key="6">
    <source>
        <dbReference type="ARBA" id="ARBA00022679"/>
    </source>
</evidence>
<dbReference type="SMART" id="SM00304">
    <property type="entry name" value="HAMP"/>
    <property type="match status" value="1"/>
</dbReference>
<keyword evidence="5" id="KW-0597">Phosphoprotein</keyword>
<comment type="subcellular location">
    <subcellularLocation>
        <location evidence="2">Cell membrane</location>
        <topology evidence="2">Multi-pass membrane protein</topology>
    </subcellularLocation>
</comment>
<feature type="transmembrane region" description="Helical" evidence="10">
    <location>
        <begin position="9"/>
        <end position="31"/>
    </location>
</feature>
<gene>
    <name evidence="13" type="ORF">HBF25_01850</name>
</gene>
<keyword evidence="6" id="KW-0808">Transferase</keyword>
<evidence type="ECO:0000256" key="10">
    <source>
        <dbReference type="SAM" id="Phobius"/>
    </source>
</evidence>
<sequence>MLRTFYKLYLFLILGLATAAVVVVPAMQYVLLIRLSPSDAEDLRSTMYVLRDMLAKQDAARRQKTLDEVQPSLAMIRFELMDRARISLSEEQGRQLDLGYAVDMGPDDILLAILPSHQVLHTQQIRSLGSSTVFRLLAWSMVAAVMLGGLFLWLRSHWRDLEILREAAQRFGDGELHVRSGLPARSSVAPLATRFDSMASRIQTLVSTQSEMINAISHELRTPIARFGFALALLKSSDDEDERRRYIDMMSEDIGELDQLVSELLSYGALGQPGREPERCKVNVTEFIDSVTGSLALEMELRDIHCHVSVFPADAVAQFDPKLTARALMNLIRNAMRYGRSHIDITATMERGILVIRVDDDGIGIPAADRKSIFEPFHRLDRSRDRSTGGFGLGLAIVRRAITSQGGHVDVGDSPTGGARFTLHLPL</sequence>
<keyword evidence="14" id="KW-1185">Reference proteome</keyword>
<keyword evidence="8 13" id="KW-0418">Kinase</keyword>
<accession>A0A7X5U7B9</accession>
<organism evidence="13 14">
    <name type="scientific">Luteibacter anthropi</name>
    <dbReference type="NCBI Taxonomy" id="564369"/>
    <lineage>
        <taxon>Bacteria</taxon>
        <taxon>Pseudomonadati</taxon>
        <taxon>Pseudomonadota</taxon>
        <taxon>Gammaproteobacteria</taxon>
        <taxon>Lysobacterales</taxon>
        <taxon>Rhodanobacteraceae</taxon>
        <taxon>Luteibacter</taxon>
    </lineage>
</organism>
<dbReference type="Gene3D" id="3.30.565.10">
    <property type="entry name" value="Histidine kinase-like ATPase, C-terminal domain"/>
    <property type="match status" value="1"/>
</dbReference>
<keyword evidence="10" id="KW-0812">Transmembrane</keyword>
<evidence type="ECO:0000256" key="8">
    <source>
        <dbReference type="ARBA" id="ARBA00022777"/>
    </source>
</evidence>
<keyword evidence="10" id="KW-1133">Transmembrane helix</keyword>
<dbReference type="InterPro" id="IPR050980">
    <property type="entry name" value="2C_sensor_his_kinase"/>
</dbReference>
<dbReference type="Pfam" id="PF00512">
    <property type="entry name" value="HisKA"/>
    <property type="match status" value="1"/>
</dbReference>
<dbReference type="InterPro" id="IPR005467">
    <property type="entry name" value="His_kinase_dom"/>
</dbReference>
<protein>
    <recommendedName>
        <fullName evidence="3">histidine kinase</fullName>
        <ecNumber evidence="3">2.7.13.3</ecNumber>
    </recommendedName>
</protein>
<dbReference type="RefSeq" id="WP_166946001.1">
    <property type="nucleotide sequence ID" value="NZ_JAARLZ010000001.1"/>
</dbReference>
<dbReference type="AlphaFoldDB" id="A0A7X5U7B9"/>
<evidence type="ECO:0000256" key="1">
    <source>
        <dbReference type="ARBA" id="ARBA00000085"/>
    </source>
</evidence>
<evidence type="ECO:0000256" key="4">
    <source>
        <dbReference type="ARBA" id="ARBA00022475"/>
    </source>
</evidence>
<evidence type="ECO:0000259" key="11">
    <source>
        <dbReference type="PROSITE" id="PS50109"/>
    </source>
</evidence>
<keyword evidence="10" id="KW-0472">Membrane</keyword>
<dbReference type="Proteomes" id="UP000490980">
    <property type="component" value="Unassembled WGS sequence"/>
</dbReference>
<reference evidence="13 14" key="1">
    <citation type="submission" date="2020-03" db="EMBL/GenBank/DDBJ databases">
        <authorList>
            <person name="Lai Q."/>
        </authorList>
    </citation>
    <scope>NUCLEOTIDE SEQUENCE [LARGE SCALE GENOMIC DNA]</scope>
    <source>
        <strain evidence="13 14">CCUG 25036</strain>
    </source>
</reference>
<name>A0A7X5U7B9_9GAMM</name>
<feature type="domain" description="Histidine kinase" evidence="11">
    <location>
        <begin position="215"/>
        <end position="427"/>
    </location>
</feature>
<dbReference type="SUPFAM" id="SSF55874">
    <property type="entry name" value="ATPase domain of HSP90 chaperone/DNA topoisomerase II/histidine kinase"/>
    <property type="match status" value="1"/>
</dbReference>
<dbReference type="InterPro" id="IPR004358">
    <property type="entry name" value="Sig_transdc_His_kin-like_C"/>
</dbReference>
<feature type="transmembrane region" description="Helical" evidence="10">
    <location>
        <begin position="136"/>
        <end position="154"/>
    </location>
</feature>
<dbReference type="PROSITE" id="PS50885">
    <property type="entry name" value="HAMP"/>
    <property type="match status" value="1"/>
</dbReference>
<dbReference type="InterPro" id="IPR003660">
    <property type="entry name" value="HAMP_dom"/>
</dbReference>
<dbReference type="EC" id="2.7.13.3" evidence="3"/>